<keyword evidence="11" id="KW-0472">Membrane</keyword>
<evidence type="ECO:0000256" key="7">
    <source>
        <dbReference type="ARBA" id="ARBA00022729"/>
    </source>
</evidence>
<feature type="domain" description="Polysaccharide export protein N-terminal" evidence="17">
    <location>
        <begin position="98"/>
        <end position="168"/>
    </location>
</feature>
<keyword evidence="8" id="KW-0625">Polysaccharide transport</keyword>
<feature type="compositionally biased region" description="Polar residues" evidence="15">
    <location>
        <begin position="39"/>
        <end position="50"/>
    </location>
</feature>
<evidence type="ECO:0000256" key="13">
    <source>
        <dbReference type="ARBA" id="ARBA00023237"/>
    </source>
</evidence>
<evidence type="ECO:0000256" key="9">
    <source>
        <dbReference type="ARBA" id="ARBA00023065"/>
    </source>
</evidence>
<keyword evidence="14" id="KW-0449">Lipoprotein</keyword>
<organism evidence="19 20">
    <name type="scientific">Pedosphaera parvula (strain Ellin514)</name>
    <dbReference type="NCBI Taxonomy" id="320771"/>
    <lineage>
        <taxon>Bacteria</taxon>
        <taxon>Pseudomonadati</taxon>
        <taxon>Verrucomicrobiota</taxon>
        <taxon>Pedosphaerae</taxon>
        <taxon>Pedosphaerales</taxon>
        <taxon>Pedosphaeraceae</taxon>
        <taxon>Pedosphaera</taxon>
    </lineage>
</organism>
<keyword evidence="3" id="KW-0813">Transport</keyword>
<dbReference type="Gene3D" id="3.10.560.10">
    <property type="entry name" value="Outer membrane lipoprotein wza domain like"/>
    <property type="match status" value="1"/>
</dbReference>
<evidence type="ECO:0000256" key="15">
    <source>
        <dbReference type="SAM" id="MobiDB-lite"/>
    </source>
</evidence>
<dbReference type="Pfam" id="PF02563">
    <property type="entry name" value="Poly_export"/>
    <property type="match status" value="1"/>
</dbReference>
<evidence type="ECO:0000256" key="11">
    <source>
        <dbReference type="ARBA" id="ARBA00023136"/>
    </source>
</evidence>
<comment type="similarity">
    <text evidence="2">Belongs to the BexD/CtrA/VexA family.</text>
</comment>
<gene>
    <name evidence="19" type="ORF">Cflav_PD5790</name>
</gene>
<evidence type="ECO:0000256" key="16">
    <source>
        <dbReference type="SAM" id="SignalP"/>
    </source>
</evidence>
<keyword evidence="10" id="KW-0626">Porin</keyword>
<dbReference type="EMBL" id="ABOX02000002">
    <property type="protein sequence ID" value="EEF63155.1"/>
    <property type="molecule type" value="Genomic_DNA"/>
</dbReference>
<keyword evidence="20" id="KW-1185">Reference proteome</keyword>
<keyword evidence="12" id="KW-0564">Palmitate</keyword>
<dbReference type="PANTHER" id="PTHR33619:SF3">
    <property type="entry name" value="POLYSACCHARIDE EXPORT PROTEIN GFCE-RELATED"/>
    <property type="match status" value="1"/>
</dbReference>
<keyword evidence="5" id="KW-0762">Sugar transport</keyword>
<name>B9XAX0_PEDPL</name>
<evidence type="ECO:0000256" key="1">
    <source>
        <dbReference type="ARBA" id="ARBA00004571"/>
    </source>
</evidence>
<evidence type="ECO:0000256" key="14">
    <source>
        <dbReference type="ARBA" id="ARBA00023288"/>
    </source>
</evidence>
<dbReference type="GO" id="GO:0009279">
    <property type="term" value="C:cell outer membrane"/>
    <property type="evidence" value="ECO:0007669"/>
    <property type="project" value="UniProtKB-SubCell"/>
</dbReference>
<comment type="subcellular location">
    <subcellularLocation>
        <location evidence="1">Cell outer membrane</location>
        <topology evidence="1">Multi-pass membrane protein</topology>
    </subcellularLocation>
</comment>
<evidence type="ECO:0000256" key="6">
    <source>
        <dbReference type="ARBA" id="ARBA00022692"/>
    </source>
</evidence>
<dbReference type="RefSeq" id="WP_007412968.1">
    <property type="nucleotide sequence ID" value="NZ_ABOX02000002.1"/>
</dbReference>
<dbReference type="InterPro" id="IPR049712">
    <property type="entry name" value="Poly_export"/>
</dbReference>
<dbReference type="AlphaFoldDB" id="B9XAX0"/>
<evidence type="ECO:0000259" key="18">
    <source>
        <dbReference type="Pfam" id="PF22461"/>
    </source>
</evidence>
<evidence type="ECO:0000256" key="2">
    <source>
        <dbReference type="ARBA" id="ARBA00009450"/>
    </source>
</evidence>
<dbReference type="GO" id="GO:0006811">
    <property type="term" value="P:monoatomic ion transport"/>
    <property type="evidence" value="ECO:0007669"/>
    <property type="project" value="UniProtKB-KW"/>
</dbReference>
<evidence type="ECO:0000256" key="8">
    <source>
        <dbReference type="ARBA" id="ARBA00023047"/>
    </source>
</evidence>
<dbReference type="GO" id="GO:0015159">
    <property type="term" value="F:polysaccharide transmembrane transporter activity"/>
    <property type="evidence" value="ECO:0007669"/>
    <property type="project" value="InterPro"/>
</dbReference>
<keyword evidence="6" id="KW-0812">Transmembrane</keyword>
<accession>B9XAX0</accession>
<dbReference type="Pfam" id="PF22461">
    <property type="entry name" value="SLBB_2"/>
    <property type="match status" value="1"/>
</dbReference>
<feature type="domain" description="SLBB" evidence="18">
    <location>
        <begin position="175"/>
        <end position="256"/>
    </location>
</feature>
<dbReference type="InterPro" id="IPR054765">
    <property type="entry name" value="SLBB_dom"/>
</dbReference>
<comment type="caution">
    <text evidence="19">The sequence shown here is derived from an EMBL/GenBank/DDBJ whole genome shotgun (WGS) entry which is preliminary data.</text>
</comment>
<evidence type="ECO:0000256" key="4">
    <source>
        <dbReference type="ARBA" id="ARBA00022452"/>
    </source>
</evidence>
<sequence length="261" mass="28431" precursor="true">MNKVRIFYASLACLICLGLWSCSSMDQGYDPRFNPGVAASQSNGTGTQLPGGNLAGRTERPSQPLPVDSQLAVRKATGSKKQEIPEEVAGNALVNERPKLSPGDVVELKVYQEDELSARARVDNDGMATFPLLKPLVVKGKTLEEARVMIKDILAKEYLTDPHVSLTVVEFAKRRFSVMGEVKAPGFYSIPEDTNLNLLQALSMAGGYTAFSKGTRVRIKRIIDGRESVMRVDAQAMANEKNVKVITIQPDDAIEVGSSIF</sequence>
<protein>
    <submittedName>
        <fullName evidence="19">Polysaccharide export protein</fullName>
    </submittedName>
</protein>
<keyword evidence="9" id="KW-0406">Ion transport</keyword>
<keyword evidence="7 16" id="KW-0732">Signal</keyword>
<dbReference type="Gene3D" id="3.30.1950.10">
    <property type="entry name" value="wza like domain"/>
    <property type="match status" value="1"/>
</dbReference>
<feature type="signal peptide" evidence="16">
    <location>
        <begin position="1"/>
        <end position="26"/>
    </location>
</feature>
<evidence type="ECO:0000313" key="20">
    <source>
        <dbReference type="Proteomes" id="UP000003688"/>
    </source>
</evidence>
<dbReference type="STRING" id="320771.Cflav_PD5790"/>
<proteinExistence type="inferred from homology"/>
<dbReference type="InterPro" id="IPR003715">
    <property type="entry name" value="Poly_export_N"/>
</dbReference>
<evidence type="ECO:0000256" key="5">
    <source>
        <dbReference type="ARBA" id="ARBA00022597"/>
    </source>
</evidence>
<evidence type="ECO:0000313" key="19">
    <source>
        <dbReference type="EMBL" id="EEF63155.1"/>
    </source>
</evidence>
<dbReference type="Proteomes" id="UP000003688">
    <property type="component" value="Unassembled WGS sequence"/>
</dbReference>
<evidence type="ECO:0000256" key="10">
    <source>
        <dbReference type="ARBA" id="ARBA00023114"/>
    </source>
</evidence>
<evidence type="ECO:0000256" key="12">
    <source>
        <dbReference type="ARBA" id="ARBA00023139"/>
    </source>
</evidence>
<feature type="region of interest" description="Disordered" evidence="15">
    <location>
        <begin position="36"/>
        <end position="65"/>
    </location>
</feature>
<feature type="chain" id="PRO_5002894596" evidence="16">
    <location>
        <begin position="27"/>
        <end position="261"/>
    </location>
</feature>
<reference evidence="19 20" key="1">
    <citation type="journal article" date="2011" name="J. Bacteriol.">
        <title>Genome sequence of 'Pedosphaera parvula' Ellin514, an aerobic Verrucomicrobial isolate from pasture soil.</title>
        <authorList>
            <person name="Kant R."/>
            <person name="van Passel M.W."/>
            <person name="Sangwan P."/>
            <person name="Palva A."/>
            <person name="Lucas S."/>
            <person name="Copeland A."/>
            <person name="Lapidus A."/>
            <person name="Glavina Del Rio T."/>
            <person name="Dalin E."/>
            <person name="Tice H."/>
            <person name="Bruce D."/>
            <person name="Goodwin L."/>
            <person name="Pitluck S."/>
            <person name="Chertkov O."/>
            <person name="Larimer F.W."/>
            <person name="Land M.L."/>
            <person name="Hauser L."/>
            <person name="Brettin T.S."/>
            <person name="Detter J.C."/>
            <person name="Han S."/>
            <person name="de Vos W.M."/>
            <person name="Janssen P.H."/>
            <person name="Smidt H."/>
        </authorList>
    </citation>
    <scope>NUCLEOTIDE SEQUENCE [LARGE SCALE GENOMIC DNA]</scope>
    <source>
        <strain evidence="19 20">Ellin514</strain>
    </source>
</reference>
<keyword evidence="13" id="KW-0998">Cell outer membrane</keyword>
<dbReference type="GO" id="GO:0046930">
    <property type="term" value="C:pore complex"/>
    <property type="evidence" value="ECO:0007669"/>
    <property type="project" value="UniProtKB-KW"/>
</dbReference>
<dbReference type="GO" id="GO:0015288">
    <property type="term" value="F:porin activity"/>
    <property type="evidence" value="ECO:0007669"/>
    <property type="project" value="UniProtKB-KW"/>
</dbReference>
<evidence type="ECO:0000256" key="3">
    <source>
        <dbReference type="ARBA" id="ARBA00022448"/>
    </source>
</evidence>
<keyword evidence="4" id="KW-1134">Transmembrane beta strand</keyword>
<dbReference type="PANTHER" id="PTHR33619">
    <property type="entry name" value="POLYSACCHARIDE EXPORT PROTEIN GFCE-RELATED"/>
    <property type="match status" value="1"/>
</dbReference>
<evidence type="ECO:0000259" key="17">
    <source>
        <dbReference type="Pfam" id="PF02563"/>
    </source>
</evidence>